<evidence type="ECO:0000313" key="1">
    <source>
        <dbReference type="EMBL" id="MBO2438750.1"/>
    </source>
</evidence>
<organism evidence="1 2">
    <name type="scientific">Actinomadura nitritigenes</name>
    <dbReference type="NCBI Taxonomy" id="134602"/>
    <lineage>
        <taxon>Bacteria</taxon>
        <taxon>Bacillati</taxon>
        <taxon>Actinomycetota</taxon>
        <taxon>Actinomycetes</taxon>
        <taxon>Streptosporangiales</taxon>
        <taxon>Thermomonosporaceae</taxon>
        <taxon>Actinomadura</taxon>
    </lineage>
</organism>
<name>A0ABS3QXM8_9ACTN</name>
<dbReference type="RefSeq" id="WP_208267048.1">
    <property type="nucleotide sequence ID" value="NZ_BAAAGM010000068.1"/>
</dbReference>
<evidence type="ECO:0000313" key="2">
    <source>
        <dbReference type="Proteomes" id="UP000666915"/>
    </source>
</evidence>
<gene>
    <name evidence="1" type="ORF">J4557_14615</name>
</gene>
<reference evidence="1 2" key="1">
    <citation type="submission" date="2021-03" db="EMBL/GenBank/DDBJ databases">
        <authorList>
            <person name="Kanchanasin P."/>
            <person name="Saeng-In P."/>
            <person name="Phongsopitanun W."/>
            <person name="Yuki M."/>
            <person name="Kudo T."/>
            <person name="Ohkuma M."/>
            <person name="Tanasupawat S."/>
        </authorList>
    </citation>
    <scope>NUCLEOTIDE SEQUENCE [LARGE SCALE GENOMIC DNA]</scope>
    <source>
        <strain evidence="1 2">L46</strain>
    </source>
</reference>
<dbReference type="Proteomes" id="UP000666915">
    <property type="component" value="Unassembled WGS sequence"/>
</dbReference>
<accession>A0ABS3QXM8</accession>
<evidence type="ECO:0008006" key="3">
    <source>
        <dbReference type="Google" id="ProtNLM"/>
    </source>
</evidence>
<dbReference type="EMBL" id="JAGEOK010000008">
    <property type="protein sequence ID" value="MBO2438750.1"/>
    <property type="molecule type" value="Genomic_DNA"/>
</dbReference>
<protein>
    <recommendedName>
        <fullName evidence="3">Thiol:disulfide interchange protein DsbD N-terminal domain-containing protein</fullName>
    </recommendedName>
</protein>
<proteinExistence type="predicted"/>
<keyword evidence="2" id="KW-1185">Reference proteome</keyword>
<sequence length="156" mass="16150">MRWAILVALVLLVGGCGGHKSAPERSTRFTEGGVEVSVSVTDTAVKAVYRPLRPGFYVYSVDLPAGGVDGLGVATRLDVRGGLTATGRSTADRPVRTLVLPSLGVSLPVYPDGPVTLSLPVRKTGRSAEVVISYAACSSGTCLPPVTDHVTRVAFG</sequence>
<comment type="caution">
    <text evidence="1">The sequence shown here is derived from an EMBL/GenBank/DDBJ whole genome shotgun (WGS) entry which is preliminary data.</text>
</comment>
<dbReference type="PROSITE" id="PS51257">
    <property type="entry name" value="PROKAR_LIPOPROTEIN"/>
    <property type="match status" value="1"/>
</dbReference>